<sequence length="228" mass="25359">MVLEITRVTKVVNHSTSSIEIRQFERGDVLTLPKGGVATCDIPIPWHSFTHPADKFMRVFFYASQRYHLLWQRDQHILTGDINNGHPTWPNGSVLGPRDLYIYGSTAQTYGIRLYDAGKSPPPLALNPVPKSGMSGFSAAKAEEDAPETAQAALLAEAPDYIRVPRPAPRPRPAGCRLKRWHRGKKDDATGKRAHGDHRACERPAHAHQDAVLFNPAPSRTCDSIRSR</sequence>
<proteinExistence type="predicted"/>
<evidence type="ECO:0000256" key="1">
    <source>
        <dbReference type="SAM" id="MobiDB-lite"/>
    </source>
</evidence>
<evidence type="ECO:0000313" key="3">
    <source>
        <dbReference type="Proteomes" id="UP000182284"/>
    </source>
</evidence>
<dbReference type="OrthoDB" id="7852423at2"/>
<evidence type="ECO:0000313" key="2">
    <source>
        <dbReference type="EMBL" id="SDE84121.1"/>
    </source>
</evidence>
<dbReference type="EMBL" id="FNBL01000001">
    <property type="protein sequence ID" value="SDE84121.1"/>
    <property type="molecule type" value="Genomic_DNA"/>
</dbReference>
<feature type="region of interest" description="Disordered" evidence="1">
    <location>
        <begin position="182"/>
        <end position="228"/>
    </location>
</feature>
<gene>
    <name evidence="2" type="ORF">SAMN04488117_101431</name>
</gene>
<organism evidence="2 3">
    <name type="scientific">Celeribacter baekdonensis</name>
    <dbReference type="NCBI Taxonomy" id="875171"/>
    <lineage>
        <taxon>Bacteria</taxon>
        <taxon>Pseudomonadati</taxon>
        <taxon>Pseudomonadota</taxon>
        <taxon>Alphaproteobacteria</taxon>
        <taxon>Rhodobacterales</taxon>
        <taxon>Roseobacteraceae</taxon>
        <taxon>Celeribacter</taxon>
    </lineage>
</organism>
<reference evidence="2 3" key="1">
    <citation type="submission" date="2016-10" db="EMBL/GenBank/DDBJ databases">
        <authorList>
            <person name="de Groot N.N."/>
        </authorList>
    </citation>
    <scope>NUCLEOTIDE SEQUENCE [LARGE SCALE GENOMIC DNA]</scope>
    <source>
        <strain evidence="2 3">DSM 27375</strain>
    </source>
</reference>
<name>A0A1G7G7M8_9RHOB</name>
<feature type="compositionally biased region" description="Basic and acidic residues" evidence="1">
    <location>
        <begin position="197"/>
        <end position="209"/>
    </location>
</feature>
<dbReference type="Proteomes" id="UP000182284">
    <property type="component" value="Unassembled WGS sequence"/>
</dbReference>
<dbReference type="AlphaFoldDB" id="A0A1G7G7M8"/>
<protein>
    <submittedName>
        <fullName evidence="2">Uncharacterized protein</fullName>
    </submittedName>
</protein>
<dbReference type="RefSeq" id="WP_074640548.1">
    <property type="nucleotide sequence ID" value="NZ_FNBL01000001.1"/>
</dbReference>
<accession>A0A1G7G7M8</accession>